<proteinExistence type="predicted"/>
<evidence type="ECO:0000313" key="1">
    <source>
        <dbReference type="EMBL" id="MCJ8743341.1"/>
    </source>
</evidence>
<dbReference type="Proteomes" id="UP000830395">
    <property type="component" value="Chromosome 18"/>
</dbReference>
<evidence type="ECO:0000313" key="2">
    <source>
        <dbReference type="Proteomes" id="UP000830395"/>
    </source>
</evidence>
<protein>
    <submittedName>
        <fullName evidence="1">Uncharacterized protein</fullName>
    </submittedName>
</protein>
<gene>
    <name evidence="1" type="ORF">PDJAM_G00092850</name>
</gene>
<sequence length="102" mass="11129">MLPEKALDCQGQRGRTIPVAALEQWQKKASGWWVGGRNRWHAWWSPLCRSSSQLSTCDGIISIATRSNDSFSIRADTKTHCPEPVGSVKSPSPSSSPPHGGE</sequence>
<keyword evidence="2" id="KW-1185">Reference proteome</keyword>
<comment type="caution">
    <text evidence="1">The sequence shown here is derived from an EMBL/GenBank/DDBJ whole genome shotgun (WGS) entry which is preliminary data.</text>
</comment>
<name>A0ACC5Z866_9TELE</name>
<reference evidence="1" key="1">
    <citation type="submission" date="2020-02" db="EMBL/GenBank/DDBJ databases">
        <title>Genome sequencing of the panga catfish, Pangasius djambal.</title>
        <authorList>
            <person name="Wen M."/>
            <person name="Zahm M."/>
            <person name="Roques C."/>
            <person name="Cabau C."/>
            <person name="Klopp C."/>
            <person name="Donnadieu C."/>
            <person name="Jouanno E."/>
            <person name="Avarre J.-C."/>
            <person name="Campet M."/>
            <person name="Ha T."/>
            <person name="Dugue R."/>
            <person name="Lampietro C."/>
            <person name="Louis A."/>
            <person name="Herpin A."/>
            <person name="Echchiki A."/>
            <person name="Berthelot C."/>
            <person name="Parey E."/>
            <person name="Roest-Crollius H."/>
            <person name="Braasch I."/>
            <person name="Postlethwait J.H."/>
            <person name="Bobe J."/>
            <person name="Montfort J."/>
            <person name="Bouchez O."/>
            <person name="Begum T."/>
            <person name="Schartl M."/>
            <person name="Gustiano R."/>
            <person name="Guiguen Y."/>
        </authorList>
    </citation>
    <scope>NUCLEOTIDE SEQUENCE</scope>
    <source>
        <strain evidence="1">Pdj_M5554</strain>
    </source>
</reference>
<accession>A0ACC5Z866</accession>
<dbReference type="EMBL" id="CM040992">
    <property type="protein sequence ID" value="MCJ8743341.1"/>
    <property type="molecule type" value="Genomic_DNA"/>
</dbReference>
<organism evidence="1 2">
    <name type="scientific">Pangasius djambal</name>
    <dbReference type="NCBI Taxonomy" id="1691987"/>
    <lineage>
        <taxon>Eukaryota</taxon>
        <taxon>Metazoa</taxon>
        <taxon>Chordata</taxon>
        <taxon>Craniata</taxon>
        <taxon>Vertebrata</taxon>
        <taxon>Euteleostomi</taxon>
        <taxon>Actinopterygii</taxon>
        <taxon>Neopterygii</taxon>
        <taxon>Teleostei</taxon>
        <taxon>Ostariophysi</taxon>
        <taxon>Siluriformes</taxon>
        <taxon>Pangasiidae</taxon>
        <taxon>Pangasius</taxon>
    </lineage>
</organism>